<dbReference type="InterPro" id="IPR001424">
    <property type="entry name" value="SOD_Cu_Zn_dom"/>
</dbReference>
<dbReference type="Proteomes" id="UP000187429">
    <property type="component" value="Unassembled WGS sequence"/>
</dbReference>
<evidence type="ECO:0000313" key="11">
    <source>
        <dbReference type="EMBL" id="OMJ07863.1"/>
    </source>
</evidence>
<reference evidence="12" key="1">
    <citation type="submission" date="2017-01" db="EMBL/GenBank/DDBJ databases">
        <authorList>
            <person name="Wang Y."/>
            <person name="White M."/>
            <person name="Kvist S."/>
            <person name="Moncalvo J.-M."/>
        </authorList>
    </citation>
    <scope>NUCLEOTIDE SEQUENCE [LARGE SCALE GENOMIC DNA]</scope>
    <source>
        <strain evidence="12">ID-206-W2</strain>
    </source>
</reference>
<evidence type="ECO:0000256" key="1">
    <source>
        <dbReference type="ARBA" id="ARBA00001935"/>
    </source>
</evidence>
<dbReference type="CDD" id="cd00305">
    <property type="entry name" value="Cu-Zn_Superoxide_Dismutase"/>
    <property type="match status" value="1"/>
</dbReference>
<comment type="similarity">
    <text evidence="3">Belongs to the Cu-Zn superoxide dismutase family.</text>
</comment>
<dbReference type="EMBL" id="LSSM01007547">
    <property type="protein sequence ID" value="OMJ07863.1"/>
    <property type="molecule type" value="Genomic_DNA"/>
</dbReference>
<dbReference type="SUPFAM" id="SSF49329">
    <property type="entry name" value="Cu,Zn superoxide dismutase-like"/>
    <property type="match status" value="1"/>
</dbReference>
<evidence type="ECO:0000313" key="12">
    <source>
        <dbReference type="Proteomes" id="UP000187429"/>
    </source>
</evidence>
<dbReference type="Pfam" id="PF00080">
    <property type="entry name" value="Sod_Cu"/>
    <property type="match status" value="1"/>
</dbReference>
<dbReference type="PRINTS" id="PR00068">
    <property type="entry name" value="CUZNDISMTASE"/>
</dbReference>
<evidence type="ECO:0000256" key="3">
    <source>
        <dbReference type="ARBA" id="ARBA00010457"/>
    </source>
</evidence>
<evidence type="ECO:0000259" key="10">
    <source>
        <dbReference type="Pfam" id="PF00080"/>
    </source>
</evidence>
<sequence>MVKAVCVLKGDMGVSGTITFVQEEAGKPVQITGTLENLAPGKHGFHIHAFGDNTNGCLSAGPHYNPHNVTHGAPDAAVRHVGDLGNVTSTDASKPTAVDFQDSIISLTGPFSIVGRSLVLHEDVDDLGLGGHELSLATGNAGARLCCGVIGIAN</sequence>
<feature type="domain" description="Superoxide dismutase copper/zinc binding" evidence="10">
    <location>
        <begin position="14"/>
        <end position="150"/>
    </location>
</feature>
<comment type="caution">
    <text evidence="11">The sequence shown here is derived from an EMBL/GenBank/DDBJ whole genome shotgun (WGS) entry which is preliminary data.</text>
</comment>
<dbReference type="PANTHER" id="PTHR10003">
    <property type="entry name" value="SUPEROXIDE DISMUTASE CU-ZN -RELATED"/>
    <property type="match status" value="1"/>
</dbReference>
<accession>A0A1R1WZQ0</accession>
<gene>
    <name evidence="11" type="ORF">AYI69_g11291</name>
</gene>
<dbReference type="EC" id="1.15.1.1" evidence="4"/>
<dbReference type="InterPro" id="IPR036423">
    <property type="entry name" value="SOD-like_Cu/Zn_dom_sf"/>
</dbReference>
<evidence type="ECO:0000256" key="9">
    <source>
        <dbReference type="ARBA" id="ARBA00023008"/>
    </source>
</evidence>
<name>A0A1R1WZQ0_9FUNG</name>
<keyword evidence="7" id="KW-0049">Antioxidant</keyword>
<dbReference type="GO" id="GO:0004784">
    <property type="term" value="F:superoxide dismutase activity"/>
    <property type="evidence" value="ECO:0007669"/>
    <property type="project" value="UniProtKB-EC"/>
</dbReference>
<dbReference type="InterPro" id="IPR018152">
    <property type="entry name" value="SOD_Cu/Zn_BS"/>
</dbReference>
<evidence type="ECO:0000256" key="7">
    <source>
        <dbReference type="ARBA" id="ARBA00022862"/>
    </source>
</evidence>
<dbReference type="Gene3D" id="2.60.40.200">
    <property type="entry name" value="Superoxide dismutase, copper/zinc binding domain"/>
    <property type="match status" value="1"/>
</dbReference>
<evidence type="ECO:0000256" key="4">
    <source>
        <dbReference type="ARBA" id="ARBA00012682"/>
    </source>
</evidence>
<protein>
    <recommendedName>
        <fullName evidence="4">superoxide dismutase</fullName>
        <ecNumber evidence="4">1.15.1.1</ecNumber>
    </recommendedName>
</protein>
<dbReference type="GO" id="GO:0005507">
    <property type="term" value="F:copper ion binding"/>
    <property type="evidence" value="ECO:0007669"/>
    <property type="project" value="InterPro"/>
</dbReference>
<dbReference type="AlphaFoldDB" id="A0A1R1WZQ0"/>
<evidence type="ECO:0000256" key="5">
    <source>
        <dbReference type="ARBA" id="ARBA00022723"/>
    </source>
</evidence>
<dbReference type="OrthoDB" id="2015551at2759"/>
<evidence type="ECO:0000256" key="2">
    <source>
        <dbReference type="ARBA" id="ARBA00001947"/>
    </source>
</evidence>
<proteinExistence type="inferred from homology"/>
<keyword evidence="9" id="KW-0186">Copper</keyword>
<evidence type="ECO:0000256" key="8">
    <source>
        <dbReference type="ARBA" id="ARBA00023002"/>
    </source>
</evidence>
<keyword evidence="5" id="KW-0479">Metal-binding</keyword>
<keyword evidence="12" id="KW-1185">Reference proteome</keyword>
<dbReference type="FunFam" id="2.60.40.200:FF:000001">
    <property type="entry name" value="Superoxide dismutase [Cu-Zn]"/>
    <property type="match status" value="1"/>
</dbReference>
<comment type="cofactor">
    <cofactor evidence="1">
        <name>Cu cation</name>
        <dbReference type="ChEBI" id="CHEBI:23378"/>
    </cofactor>
</comment>
<dbReference type="PROSITE" id="PS00087">
    <property type="entry name" value="SOD_CU_ZN_1"/>
    <property type="match status" value="1"/>
</dbReference>
<evidence type="ECO:0000256" key="6">
    <source>
        <dbReference type="ARBA" id="ARBA00022833"/>
    </source>
</evidence>
<keyword evidence="6" id="KW-0862">Zinc</keyword>
<dbReference type="InterPro" id="IPR024134">
    <property type="entry name" value="SOD_Cu/Zn_/chaperone"/>
</dbReference>
<organism evidence="11 12">
    <name type="scientific">Smittium culicis</name>
    <dbReference type="NCBI Taxonomy" id="133412"/>
    <lineage>
        <taxon>Eukaryota</taxon>
        <taxon>Fungi</taxon>
        <taxon>Fungi incertae sedis</taxon>
        <taxon>Zoopagomycota</taxon>
        <taxon>Kickxellomycotina</taxon>
        <taxon>Harpellomycetes</taxon>
        <taxon>Harpellales</taxon>
        <taxon>Legeriomycetaceae</taxon>
        <taxon>Smittium</taxon>
    </lineage>
</organism>
<comment type="cofactor">
    <cofactor evidence="2">
        <name>Zn(2+)</name>
        <dbReference type="ChEBI" id="CHEBI:29105"/>
    </cofactor>
</comment>
<keyword evidence="8" id="KW-0560">Oxidoreductase</keyword>